<evidence type="ECO:0000256" key="4">
    <source>
        <dbReference type="ARBA" id="ARBA00022691"/>
    </source>
</evidence>
<dbReference type="GO" id="GO:0008168">
    <property type="term" value="F:methyltransferase activity"/>
    <property type="evidence" value="ECO:0007669"/>
    <property type="project" value="UniProtKB-KW"/>
</dbReference>
<sequence>MTNSTCYTPILNALEESDFSSNELKRVFHGRGHCFPALEHINLDFYPPFLFLTSYQEILQLELDQLASAIWAKIANIVDNIDGLVFQQRAGRATTSQVLYGNLPNPHIIREHGLRYQVDLLKHQNTGIFPDMSRGREFILTHSKDKKVLNLFSYTCGFSLAAMKGGAKSVVNMDMNNGVLKQGRVNHKLNNFTQNVNFYPHDILKSFGKLRKTGPFDLIIIDPPSFQKGSFELTKDYQKILRRLPDITCNGAQLLLCANSPDLSEEGFKTLISEHAGEAFIFEYRINNATGFPEKDLDRNLKALVYRYQKQEGSLFLI</sequence>
<dbReference type="Pfam" id="PF10672">
    <property type="entry name" value="Methyltrans_SAM"/>
    <property type="match status" value="1"/>
</dbReference>
<evidence type="ECO:0000313" key="6">
    <source>
        <dbReference type="EMBL" id="MCZ2720574.1"/>
    </source>
</evidence>
<name>A0ABT4JQG8_9GAMM</name>
<keyword evidence="4" id="KW-0949">S-adenosyl-L-methionine</keyword>
<evidence type="ECO:0000259" key="5">
    <source>
        <dbReference type="Pfam" id="PF10672"/>
    </source>
</evidence>
<keyword evidence="2 6" id="KW-0489">Methyltransferase</keyword>
<keyword evidence="7" id="KW-1185">Reference proteome</keyword>
<keyword evidence="3 6" id="KW-0808">Transferase</keyword>
<feature type="domain" description="S-adenosylmethionine-dependent methyltransferase" evidence="5">
    <location>
        <begin position="25"/>
        <end position="307"/>
    </location>
</feature>
<dbReference type="EC" id="2.1.1.-" evidence="6"/>
<dbReference type="RefSeq" id="WP_269122586.1">
    <property type="nucleotide sequence ID" value="NZ_JAPUBN010000010.1"/>
</dbReference>
<evidence type="ECO:0000256" key="1">
    <source>
        <dbReference type="ARBA" id="ARBA00022552"/>
    </source>
</evidence>
<dbReference type="Proteomes" id="UP001149719">
    <property type="component" value="Unassembled WGS sequence"/>
</dbReference>
<comment type="caution">
    <text evidence="6">The sequence shown here is derived from an EMBL/GenBank/DDBJ whole genome shotgun (WGS) entry which is preliminary data.</text>
</comment>
<reference evidence="6" key="1">
    <citation type="submission" date="2022-12" db="EMBL/GenBank/DDBJ databases">
        <title>Marinomonas 15G1-11 sp. nov, isolated from marine algae.</title>
        <authorList>
            <person name="Butt M."/>
            <person name="Choi D.G."/>
            <person name="Kim J.M."/>
            <person name="Lee J.K."/>
            <person name="Baek J.H."/>
            <person name="Jeon C.O."/>
        </authorList>
    </citation>
    <scope>NUCLEOTIDE SEQUENCE</scope>
    <source>
        <strain evidence="6">15G1-11</strain>
    </source>
</reference>
<dbReference type="PANTHER" id="PTHR43042">
    <property type="entry name" value="SAM-DEPENDENT METHYLTRANSFERASE"/>
    <property type="match status" value="1"/>
</dbReference>
<gene>
    <name evidence="6" type="ORF">O1D97_02655</name>
</gene>
<dbReference type="InterPro" id="IPR029063">
    <property type="entry name" value="SAM-dependent_MTases_sf"/>
</dbReference>
<accession>A0ABT4JQG8</accession>
<dbReference type="SUPFAM" id="SSF53335">
    <property type="entry name" value="S-adenosyl-L-methionine-dependent methyltransferases"/>
    <property type="match status" value="1"/>
</dbReference>
<dbReference type="Gene3D" id="3.40.50.150">
    <property type="entry name" value="Vaccinia Virus protein VP39"/>
    <property type="match status" value="1"/>
</dbReference>
<keyword evidence="1" id="KW-0698">rRNA processing</keyword>
<dbReference type="CDD" id="cd02440">
    <property type="entry name" value="AdoMet_MTases"/>
    <property type="match status" value="1"/>
</dbReference>
<protein>
    <submittedName>
        <fullName evidence="6">Class I SAM-dependent methyltransferase</fullName>
        <ecNumber evidence="6">2.1.1.-</ecNumber>
    </submittedName>
</protein>
<dbReference type="GO" id="GO:0032259">
    <property type="term" value="P:methylation"/>
    <property type="evidence" value="ECO:0007669"/>
    <property type="project" value="UniProtKB-KW"/>
</dbReference>
<evidence type="ECO:0000256" key="3">
    <source>
        <dbReference type="ARBA" id="ARBA00022679"/>
    </source>
</evidence>
<dbReference type="PANTHER" id="PTHR43042:SF3">
    <property type="entry name" value="RIBOSOMAL RNA LARGE SUBUNIT METHYLTRANSFERASE YWBD-RELATED"/>
    <property type="match status" value="1"/>
</dbReference>
<dbReference type="EMBL" id="JAPUBN010000010">
    <property type="protein sequence ID" value="MCZ2720574.1"/>
    <property type="molecule type" value="Genomic_DNA"/>
</dbReference>
<proteinExistence type="predicted"/>
<evidence type="ECO:0000313" key="7">
    <source>
        <dbReference type="Proteomes" id="UP001149719"/>
    </source>
</evidence>
<dbReference type="InterPro" id="IPR019614">
    <property type="entry name" value="SAM-dep_methyl-trfase"/>
</dbReference>
<organism evidence="6 7">
    <name type="scientific">Marinomonas phaeophyticola</name>
    <dbReference type="NCBI Taxonomy" id="3004091"/>
    <lineage>
        <taxon>Bacteria</taxon>
        <taxon>Pseudomonadati</taxon>
        <taxon>Pseudomonadota</taxon>
        <taxon>Gammaproteobacteria</taxon>
        <taxon>Oceanospirillales</taxon>
        <taxon>Oceanospirillaceae</taxon>
        <taxon>Marinomonas</taxon>
    </lineage>
</organism>
<evidence type="ECO:0000256" key="2">
    <source>
        <dbReference type="ARBA" id="ARBA00022603"/>
    </source>
</evidence>